<dbReference type="EMBL" id="MCFJ01000013">
    <property type="protein sequence ID" value="ORY59509.1"/>
    <property type="molecule type" value="Genomic_DNA"/>
</dbReference>
<dbReference type="PANTHER" id="PTHR42760">
    <property type="entry name" value="SHORT-CHAIN DEHYDROGENASES/REDUCTASES FAMILY MEMBER"/>
    <property type="match status" value="1"/>
</dbReference>
<comment type="similarity">
    <text evidence="1 3">Belongs to the short-chain dehydrogenases/reductases (SDR) family.</text>
</comment>
<dbReference type="PRINTS" id="PR00081">
    <property type="entry name" value="GDHRDH"/>
</dbReference>
<evidence type="ECO:0000256" key="1">
    <source>
        <dbReference type="ARBA" id="ARBA00006484"/>
    </source>
</evidence>
<evidence type="ECO:0000313" key="4">
    <source>
        <dbReference type="EMBL" id="ORY59509.1"/>
    </source>
</evidence>
<sequence length="290" mass="31831">MAFTPTQRKDTYPYISLDKADFSGKSVLITGASRGIGKATAIAFGTAGCSKIAVGARSDLSATAAAVISAATAAGKPKPQVVMLQLDISSPESVKAATAKLSLEFDGKLDILCNNAAYLETWGMVMDSEPADWWQTWEVNVKGTYLCARHFLPLILRSDSKTIVNVTSSGANVVARGCSAYETSKVAVTRFTEFLVEEYGSQGLVAHAFDPGSVDTDMARKLHEDMYTFLKMDAVDLPADTTVWLVRERREWLTGRFVSCSWDMEELEERKEEIVEKELLKFRIAIKAKM</sequence>
<dbReference type="PRINTS" id="PR00080">
    <property type="entry name" value="SDRFAMILY"/>
</dbReference>
<dbReference type="AlphaFoldDB" id="A0A1Y2DJY6"/>
<dbReference type="PANTHER" id="PTHR42760:SF37">
    <property type="entry name" value="CLAVALDEHYDE DEHYDROGENASE"/>
    <property type="match status" value="1"/>
</dbReference>
<reference evidence="4 5" key="1">
    <citation type="submission" date="2016-07" db="EMBL/GenBank/DDBJ databases">
        <title>Pervasive Adenine N6-methylation of Active Genes in Fungi.</title>
        <authorList>
            <consortium name="DOE Joint Genome Institute"/>
            <person name="Mondo S.J."/>
            <person name="Dannebaum R.O."/>
            <person name="Kuo R.C."/>
            <person name="Labutti K."/>
            <person name="Haridas S."/>
            <person name="Kuo A."/>
            <person name="Salamov A."/>
            <person name="Ahrendt S.R."/>
            <person name="Lipzen A."/>
            <person name="Sullivan W."/>
            <person name="Andreopoulos W.B."/>
            <person name="Clum A."/>
            <person name="Lindquist E."/>
            <person name="Daum C."/>
            <person name="Ramamoorthy G.K."/>
            <person name="Gryganskyi A."/>
            <person name="Culley D."/>
            <person name="Magnuson J.K."/>
            <person name="James T.Y."/>
            <person name="O'Malley M.A."/>
            <person name="Stajich J.E."/>
            <person name="Spatafora J.W."/>
            <person name="Visel A."/>
            <person name="Grigoriev I.V."/>
        </authorList>
    </citation>
    <scope>NUCLEOTIDE SEQUENCE [LARGE SCALE GENOMIC DNA]</scope>
    <source>
        <strain evidence="4 5">CBS 129021</strain>
    </source>
</reference>
<dbReference type="Gene3D" id="3.40.50.720">
    <property type="entry name" value="NAD(P)-binding Rossmann-like Domain"/>
    <property type="match status" value="1"/>
</dbReference>
<keyword evidence="2" id="KW-0560">Oxidoreductase</keyword>
<evidence type="ECO:0000313" key="5">
    <source>
        <dbReference type="Proteomes" id="UP000193689"/>
    </source>
</evidence>
<dbReference type="Pfam" id="PF00106">
    <property type="entry name" value="adh_short"/>
    <property type="match status" value="1"/>
</dbReference>
<comment type="caution">
    <text evidence="4">The sequence shown here is derived from an EMBL/GenBank/DDBJ whole genome shotgun (WGS) entry which is preliminary data.</text>
</comment>
<dbReference type="Proteomes" id="UP000193689">
    <property type="component" value="Unassembled WGS sequence"/>
</dbReference>
<organism evidence="4 5">
    <name type="scientific">Pseudomassariella vexata</name>
    <dbReference type="NCBI Taxonomy" id="1141098"/>
    <lineage>
        <taxon>Eukaryota</taxon>
        <taxon>Fungi</taxon>
        <taxon>Dikarya</taxon>
        <taxon>Ascomycota</taxon>
        <taxon>Pezizomycotina</taxon>
        <taxon>Sordariomycetes</taxon>
        <taxon>Xylariomycetidae</taxon>
        <taxon>Amphisphaeriales</taxon>
        <taxon>Pseudomassariaceae</taxon>
        <taxon>Pseudomassariella</taxon>
    </lineage>
</organism>
<dbReference type="STRING" id="1141098.A0A1Y2DJY6"/>
<evidence type="ECO:0000256" key="2">
    <source>
        <dbReference type="ARBA" id="ARBA00023002"/>
    </source>
</evidence>
<name>A0A1Y2DJY6_9PEZI</name>
<accession>A0A1Y2DJY6</accession>
<evidence type="ECO:0000256" key="3">
    <source>
        <dbReference type="RuleBase" id="RU000363"/>
    </source>
</evidence>
<dbReference type="CDD" id="cd05233">
    <property type="entry name" value="SDR_c"/>
    <property type="match status" value="1"/>
</dbReference>
<dbReference type="InterPro" id="IPR002347">
    <property type="entry name" value="SDR_fam"/>
</dbReference>
<dbReference type="RefSeq" id="XP_040712083.1">
    <property type="nucleotide sequence ID" value="XM_040856595.1"/>
</dbReference>
<dbReference type="SUPFAM" id="SSF51735">
    <property type="entry name" value="NAD(P)-binding Rossmann-fold domains"/>
    <property type="match status" value="1"/>
</dbReference>
<keyword evidence="5" id="KW-1185">Reference proteome</keyword>
<proteinExistence type="inferred from homology"/>
<dbReference type="InterPro" id="IPR036291">
    <property type="entry name" value="NAD(P)-bd_dom_sf"/>
</dbReference>
<dbReference type="GeneID" id="63772807"/>
<gene>
    <name evidence="4" type="ORF">BCR38DRAFT_350752</name>
</gene>
<dbReference type="OrthoDB" id="1933717at2759"/>
<protein>
    <submittedName>
        <fullName evidence="4">NAD-P-binding protein</fullName>
    </submittedName>
</protein>
<dbReference type="InParanoid" id="A0A1Y2DJY6"/>
<dbReference type="GO" id="GO:0016616">
    <property type="term" value="F:oxidoreductase activity, acting on the CH-OH group of donors, NAD or NADP as acceptor"/>
    <property type="evidence" value="ECO:0007669"/>
    <property type="project" value="TreeGrafter"/>
</dbReference>